<sequence length="267" mass="29193" precursor="true">MRMKLCRWTMAAAAVGMALGVAAKAQSSEPACSMGVGSASGYGPWGRVAYTATAKTTFEQRLPDGNIVGGFMRTHLARDGAGKWMSEMGQRCVRDENGEPRAQLYVSVFDPAMKTTMNWNVGTDDMPKVVKVFHASTTPRKPLTPEELAAQRKAAERQQPPRNEYKTEDLGSKIIAGVEVHGSRTTRTIPPGEEGNQLQLVTTNEIWRSNKLGLVMMTVSDDPRHGKTTYEIEELDQNEPNPAVFAPPEGYKIEDHPADVITASTAQ</sequence>
<proteinExistence type="predicted"/>
<evidence type="ECO:0008006" key="4">
    <source>
        <dbReference type="Google" id="ProtNLM"/>
    </source>
</evidence>
<dbReference type="KEGG" id="gma:AciX8_4159"/>
<evidence type="ECO:0000256" key="1">
    <source>
        <dbReference type="SAM" id="SignalP"/>
    </source>
</evidence>
<organism evidence="2 3">
    <name type="scientific">Granulicella mallensis (strain ATCC BAA-1857 / DSM 23137 / MP5ACTX8)</name>
    <dbReference type="NCBI Taxonomy" id="682795"/>
    <lineage>
        <taxon>Bacteria</taxon>
        <taxon>Pseudomonadati</taxon>
        <taxon>Acidobacteriota</taxon>
        <taxon>Terriglobia</taxon>
        <taxon>Terriglobales</taxon>
        <taxon>Acidobacteriaceae</taxon>
        <taxon>Granulicella</taxon>
    </lineage>
</organism>
<protein>
    <recommendedName>
        <fullName evidence="4">DUF4412 domain-containing protein</fullName>
    </recommendedName>
</protein>
<feature type="signal peptide" evidence="1">
    <location>
        <begin position="1"/>
        <end position="27"/>
    </location>
</feature>
<evidence type="ECO:0000313" key="3">
    <source>
        <dbReference type="Proteomes" id="UP000007113"/>
    </source>
</evidence>
<dbReference type="EMBL" id="CP003130">
    <property type="protein sequence ID" value="AEU38439.1"/>
    <property type="molecule type" value="Genomic_DNA"/>
</dbReference>
<keyword evidence="1" id="KW-0732">Signal</keyword>
<accession>G8NQX6</accession>
<keyword evidence="3" id="KW-1185">Reference proteome</keyword>
<reference evidence="2 3" key="1">
    <citation type="submission" date="2011-11" db="EMBL/GenBank/DDBJ databases">
        <title>Complete sequence of Granulicella mallensis MP5ACTX8.</title>
        <authorList>
            <consortium name="US DOE Joint Genome Institute"/>
            <person name="Lucas S."/>
            <person name="Copeland A."/>
            <person name="Lapidus A."/>
            <person name="Cheng J.-F."/>
            <person name="Goodwin L."/>
            <person name="Pitluck S."/>
            <person name="Peters L."/>
            <person name="Lu M."/>
            <person name="Detter J.C."/>
            <person name="Han C."/>
            <person name="Tapia R."/>
            <person name="Land M."/>
            <person name="Hauser L."/>
            <person name="Kyrpides N."/>
            <person name="Ivanova N."/>
            <person name="Mikhailova N."/>
            <person name="Pagani I."/>
            <person name="Rawat S."/>
            <person name="Mannisto M."/>
            <person name="Haggblom M."/>
            <person name="Woyke T."/>
        </authorList>
    </citation>
    <scope>NUCLEOTIDE SEQUENCE [LARGE SCALE GENOMIC DNA]</scope>
    <source>
        <strain evidence="3">ATCC BAA-1857 / DSM 23137 / MP5ACTX8</strain>
    </source>
</reference>
<dbReference type="AlphaFoldDB" id="G8NQX6"/>
<dbReference type="STRING" id="682795.AciX8_4159"/>
<name>G8NQX6_GRAMM</name>
<dbReference type="HOGENOM" id="CLU_1085568_0_0_0"/>
<evidence type="ECO:0000313" key="2">
    <source>
        <dbReference type="EMBL" id="AEU38439.1"/>
    </source>
</evidence>
<dbReference type="Proteomes" id="UP000007113">
    <property type="component" value="Chromosome"/>
</dbReference>
<feature type="chain" id="PRO_5003512924" description="DUF4412 domain-containing protein" evidence="1">
    <location>
        <begin position="28"/>
        <end position="267"/>
    </location>
</feature>
<gene>
    <name evidence="2" type="ordered locus">AciX8_4159</name>
</gene>